<dbReference type="PANTHER" id="PTHR13094:SF1">
    <property type="entry name" value="NADH DEHYDROGENASE [UBIQUINONE] 1 BETA SUBCOMPLEX SUBUNIT 10"/>
    <property type="match status" value="1"/>
</dbReference>
<dbReference type="PANTHER" id="PTHR13094">
    <property type="entry name" value="NADH-UBIQUINONE OXIDOREDUCTASE PDSW SUBUNIT"/>
    <property type="match status" value="1"/>
</dbReference>
<dbReference type="AlphaFoldDB" id="A0A3Q0J698"/>
<keyword evidence="8" id="KW-0496">Mitochondrion</keyword>
<gene>
    <name evidence="11" type="primary">LOC108253180</name>
</gene>
<proteinExistence type="inferred from homology"/>
<comment type="similarity">
    <text evidence="2">Belongs to the complex I NDUFB10 subunit family.</text>
</comment>
<keyword evidence="6" id="KW-0999">Mitochondrion inner membrane</keyword>
<evidence type="ECO:0000256" key="3">
    <source>
        <dbReference type="ARBA" id="ARBA00014109"/>
    </source>
</evidence>
<dbReference type="InterPro" id="IPR019377">
    <property type="entry name" value="NADH_UbQ_OxRdtase_su10"/>
</dbReference>
<keyword evidence="4" id="KW-0813">Transport</keyword>
<comment type="subcellular location">
    <subcellularLocation>
        <location evidence="1">Mitochondrion inner membrane</location>
        <topology evidence="1">Peripheral membrane protein</topology>
        <orientation evidence="1">Matrix side</orientation>
    </subcellularLocation>
</comment>
<dbReference type="Proteomes" id="UP000079169">
    <property type="component" value="Unplaced"/>
</dbReference>
<evidence type="ECO:0000256" key="7">
    <source>
        <dbReference type="ARBA" id="ARBA00022982"/>
    </source>
</evidence>
<evidence type="ECO:0000256" key="1">
    <source>
        <dbReference type="ARBA" id="ARBA00004443"/>
    </source>
</evidence>
<dbReference type="GO" id="GO:0005743">
    <property type="term" value="C:mitochondrial inner membrane"/>
    <property type="evidence" value="ECO:0007669"/>
    <property type="project" value="UniProtKB-SubCell"/>
</dbReference>
<keyword evidence="9" id="KW-0472">Membrane</keyword>
<protein>
    <recommendedName>
        <fullName evidence="3">NADH dehydrogenase [ubiquinone] 1 beta subcomplex subunit 10</fullName>
    </recommendedName>
</protein>
<dbReference type="GeneID" id="108253180"/>
<evidence type="ECO:0000256" key="4">
    <source>
        <dbReference type="ARBA" id="ARBA00022448"/>
    </source>
</evidence>
<evidence type="ECO:0000256" key="9">
    <source>
        <dbReference type="ARBA" id="ARBA00023136"/>
    </source>
</evidence>
<dbReference type="Pfam" id="PF10249">
    <property type="entry name" value="NDUFB10"/>
    <property type="match status" value="1"/>
</dbReference>
<sequence length="136" mass="16210">MGAGSEDDWNVSPFVRFIINAGEVLEAPVIWFREKIVTPYRTPYPYYHQKFPRVPTIDQCYDDDSVCKFEANEQFKRDQKVDSVILHILRDRWSKCVMYQGPDQEVCLPLRKIYEEAEEAWFSKCKMFLVKWSSLQ</sequence>
<dbReference type="InterPro" id="IPR039993">
    <property type="entry name" value="NDUFB10"/>
</dbReference>
<dbReference type="GO" id="GO:0045271">
    <property type="term" value="C:respiratory chain complex I"/>
    <property type="evidence" value="ECO:0007669"/>
    <property type="project" value="UniProtKB-ARBA"/>
</dbReference>
<dbReference type="KEGG" id="dci:108253180"/>
<accession>A0A3Q0J698</accession>
<evidence type="ECO:0000256" key="5">
    <source>
        <dbReference type="ARBA" id="ARBA00022660"/>
    </source>
</evidence>
<name>A0A3Q0J698_DIACI</name>
<evidence type="ECO:0000313" key="11">
    <source>
        <dbReference type="RefSeq" id="XP_026683966.1"/>
    </source>
</evidence>
<keyword evidence="7" id="KW-0249">Electron transport</keyword>
<evidence type="ECO:0000313" key="10">
    <source>
        <dbReference type="Proteomes" id="UP000079169"/>
    </source>
</evidence>
<reference evidence="11" key="1">
    <citation type="submission" date="2025-08" db="UniProtKB">
        <authorList>
            <consortium name="RefSeq"/>
        </authorList>
    </citation>
    <scope>IDENTIFICATION</scope>
</reference>
<evidence type="ECO:0000256" key="8">
    <source>
        <dbReference type="ARBA" id="ARBA00023128"/>
    </source>
</evidence>
<keyword evidence="5" id="KW-0679">Respiratory chain</keyword>
<evidence type="ECO:0000256" key="2">
    <source>
        <dbReference type="ARBA" id="ARBA00008317"/>
    </source>
</evidence>
<dbReference type="RefSeq" id="XP_026683966.1">
    <property type="nucleotide sequence ID" value="XM_026828165.1"/>
</dbReference>
<organism evidence="10 11">
    <name type="scientific">Diaphorina citri</name>
    <name type="common">Asian citrus psyllid</name>
    <dbReference type="NCBI Taxonomy" id="121845"/>
    <lineage>
        <taxon>Eukaryota</taxon>
        <taxon>Metazoa</taxon>
        <taxon>Ecdysozoa</taxon>
        <taxon>Arthropoda</taxon>
        <taxon>Hexapoda</taxon>
        <taxon>Insecta</taxon>
        <taxon>Pterygota</taxon>
        <taxon>Neoptera</taxon>
        <taxon>Paraneoptera</taxon>
        <taxon>Hemiptera</taxon>
        <taxon>Sternorrhyncha</taxon>
        <taxon>Psylloidea</taxon>
        <taxon>Psyllidae</taxon>
        <taxon>Diaphorininae</taxon>
        <taxon>Diaphorina</taxon>
    </lineage>
</organism>
<dbReference type="STRING" id="121845.A0A3Q0J698"/>
<dbReference type="PaxDb" id="121845-A0A3Q0J698"/>
<evidence type="ECO:0000256" key="6">
    <source>
        <dbReference type="ARBA" id="ARBA00022792"/>
    </source>
</evidence>
<keyword evidence="10" id="KW-1185">Reference proteome</keyword>